<keyword evidence="4" id="KW-1185">Reference proteome</keyword>
<dbReference type="CDD" id="cd02440">
    <property type="entry name" value="AdoMet_MTases"/>
    <property type="match status" value="1"/>
</dbReference>
<evidence type="ECO:0000313" key="3">
    <source>
        <dbReference type="EMBL" id="KTD16935.1"/>
    </source>
</evidence>
<keyword evidence="1 3" id="KW-0808">Transferase</keyword>
<name>A0A0W0V9U5_9GAMM</name>
<protein>
    <submittedName>
        <fullName evidence="3">Methyltransferase</fullName>
    </submittedName>
</protein>
<dbReference type="SUPFAM" id="SSF53335">
    <property type="entry name" value="S-adenosyl-L-methionine-dependent methyltransferases"/>
    <property type="match status" value="1"/>
</dbReference>
<evidence type="ECO:0000256" key="1">
    <source>
        <dbReference type="ARBA" id="ARBA00022679"/>
    </source>
</evidence>
<dbReference type="PATRIC" id="fig|456.5.peg.1322"/>
<feature type="domain" description="Methyltransferase" evidence="2">
    <location>
        <begin position="49"/>
        <end position="142"/>
    </location>
</feature>
<gene>
    <name evidence="3" type="ORF">Ljor_1241</name>
</gene>
<dbReference type="InterPro" id="IPR041698">
    <property type="entry name" value="Methyltransf_25"/>
</dbReference>
<dbReference type="GO" id="GO:0008168">
    <property type="term" value="F:methyltransferase activity"/>
    <property type="evidence" value="ECO:0007669"/>
    <property type="project" value="UniProtKB-KW"/>
</dbReference>
<keyword evidence="3" id="KW-0489">Methyltransferase</keyword>
<dbReference type="RefSeq" id="WP_058470743.1">
    <property type="nucleotide sequence ID" value="NZ_CAAAIC010000012.1"/>
</dbReference>
<reference evidence="3 4" key="1">
    <citation type="submission" date="2015-11" db="EMBL/GenBank/DDBJ databases">
        <title>Genomic analysis of 38 Legionella species identifies large and diverse effector repertoires.</title>
        <authorList>
            <person name="Burstein D."/>
            <person name="Amaro F."/>
            <person name="Zusman T."/>
            <person name="Lifshitz Z."/>
            <person name="Cohen O."/>
            <person name="Gilbert J.A."/>
            <person name="Pupko T."/>
            <person name="Shuman H.A."/>
            <person name="Segal G."/>
        </authorList>
    </citation>
    <scope>NUCLEOTIDE SEQUENCE [LARGE SCALE GENOMIC DNA]</scope>
    <source>
        <strain evidence="3 4">BL-540</strain>
    </source>
</reference>
<dbReference type="GO" id="GO:0032259">
    <property type="term" value="P:methylation"/>
    <property type="evidence" value="ECO:0007669"/>
    <property type="project" value="UniProtKB-KW"/>
</dbReference>
<proteinExistence type="predicted"/>
<dbReference type="PANTHER" id="PTHR43861">
    <property type="entry name" value="TRANS-ACONITATE 2-METHYLTRANSFERASE-RELATED"/>
    <property type="match status" value="1"/>
</dbReference>
<dbReference type="AlphaFoldDB" id="A0A0W0V9U5"/>
<comment type="caution">
    <text evidence="3">The sequence shown here is derived from an EMBL/GenBank/DDBJ whole genome shotgun (WGS) entry which is preliminary data.</text>
</comment>
<dbReference type="EMBL" id="LNYJ01000011">
    <property type="protein sequence ID" value="KTD16935.1"/>
    <property type="molecule type" value="Genomic_DNA"/>
</dbReference>
<dbReference type="Gene3D" id="3.40.50.150">
    <property type="entry name" value="Vaccinia Virus protein VP39"/>
    <property type="match status" value="1"/>
</dbReference>
<accession>A0A0W0V9U5</accession>
<sequence>MSKNTTNFGLPIEYQQLPQFFDAHNINDETEVKNALIEKLLKTQGSKTILDMTCGTGSQVLYLAQHGYKITGSDLSPALIDSARNKAKKMNLSIPFLVGDMRTINVGKFDAVITIFSAIGHLNKSDFEITLQNIRHNLNDGGIYIFDIFNLQALTDEVIKNFVMNINSVIDGVTFRNQQNSEIDRENGLLISHDKYTITKEGSKEEYHTNTFSLQIYTAQELQNLLEKNGFEVLNQYDMDGYKFIPDKSLNILTVAKMK</sequence>
<dbReference type="Pfam" id="PF13649">
    <property type="entry name" value="Methyltransf_25"/>
    <property type="match status" value="1"/>
</dbReference>
<dbReference type="STRING" id="456.Ljor_1241"/>
<evidence type="ECO:0000313" key="4">
    <source>
        <dbReference type="Proteomes" id="UP000055035"/>
    </source>
</evidence>
<dbReference type="Proteomes" id="UP000055035">
    <property type="component" value="Unassembled WGS sequence"/>
</dbReference>
<dbReference type="Gene3D" id="2.20.25.110">
    <property type="entry name" value="S-adenosyl-L-methionine-dependent methyltransferases"/>
    <property type="match status" value="1"/>
</dbReference>
<organism evidence="3 4">
    <name type="scientific">Legionella jordanis</name>
    <dbReference type="NCBI Taxonomy" id="456"/>
    <lineage>
        <taxon>Bacteria</taxon>
        <taxon>Pseudomonadati</taxon>
        <taxon>Pseudomonadota</taxon>
        <taxon>Gammaproteobacteria</taxon>
        <taxon>Legionellales</taxon>
        <taxon>Legionellaceae</taxon>
        <taxon>Legionella</taxon>
    </lineage>
</organism>
<evidence type="ECO:0000259" key="2">
    <source>
        <dbReference type="Pfam" id="PF13649"/>
    </source>
</evidence>
<dbReference type="InterPro" id="IPR029063">
    <property type="entry name" value="SAM-dependent_MTases_sf"/>
</dbReference>